<dbReference type="Pfam" id="PF00455">
    <property type="entry name" value="DeoRC"/>
    <property type="match status" value="1"/>
</dbReference>
<dbReference type="Pfam" id="PF08220">
    <property type="entry name" value="HTH_DeoR"/>
    <property type="match status" value="1"/>
</dbReference>
<dbReference type="InterPro" id="IPR036388">
    <property type="entry name" value="WH-like_DNA-bd_sf"/>
</dbReference>
<dbReference type="PANTHER" id="PTHR30363:SF44">
    <property type="entry name" value="AGA OPERON TRANSCRIPTIONAL REPRESSOR-RELATED"/>
    <property type="match status" value="1"/>
</dbReference>
<dbReference type="OrthoDB" id="9797223at2"/>
<dbReference type="InterPro" id="IPR018356">
    <property type="entry name" value="Tscrpt_reg_HTH_DeoR_CS"/>
</dbReference>
<dbReference type="GO" id="GO:0003677">
    <property type="term" value="F:DNA binding"/>
    <property type="evidence" value="ECO:0007669"/>
    <property type="project" value="UniProtKB-KW"/>
</dbReference>
<dbReference type="InterPro" id="IPR050313">
    <property type="entry name" value="Carb_Metab_HTH_regulators"/>
</dbReference>
<dbReference type="STRING" id="334253.SAMN04487943_10959"/>
<evidence type="ECO:0000256" key="1">
    <source>
        <dbReference type="ARBA" id="ARBA00023015"/>
    </source>
</evidence>
<name>A0A1I4NNU8_9BACI</name>
<dbReference type="SMART" id="SM01134">
    <property type="entry name" value="DeoRC"/>
    <property type="match status" value="1"/>
</dbReference>
<dbReference type="PROSITE" id="PS00894">
    <property type="entry name" value="HTH_DEOR_1"/>
    <property type="match status" value="1"/>
</dbReference>
<keyword evidence="3" id="KW-0804">Transcription</keyword>
<dbReference type="PROSITE" id="PS51000">
    <property type="entry name" value="HTH_DEOR_2"/>
    <property type="match status" value="1"/>
</dbReference>
<dbReference type="Gene3D" id="3.40.50.1360">
    <property type="match status" value="1"/>
</dbReference>
<evidence type="ECO:0000256" key="2">
    <source>
        <dbReference type="ARBA" id="ARBA00023125"/>
    </source>
</evidence>
<organism evidence="5 6">
    <name type="scientific">Gracilibacillus orientalis</name>
    <dbReference type="NCBI Taxonomy" id="334253"/>
    <lineage>
        <taxon>Bacteria</taxon>
        <taxon>Bacillati</taxon>
        <taxon>Bacillota</taxon>
        <taxon>Bacilli</taxon>
        <taxon>Bacillales</taxon>
        <taxon>Bacillaceae</taxon>
        <taxon>Gracilibacillus</taxon>
    </lineage>
</organism>
<accession>A0A1I4NNU8</accession>
<protein>
    <submittedName>
        <fullName evidence="5">Transcriptional regulator, DeoR family</fullName>
    </submittedName>
</protein>
<dbReference type="SMART" id="SM00420">
    <property type="entry name" value="HTH_DEOR"/>
    <property type="match status" value="1"/>
</dbReference>
<evidence type="ECO:0000256" key="3">
    <source>
        <dbReference type="ARBA" id="ARBA00023163"/>
    </source>
</evidence>
<dbReference type="PANTHER" id="PTHR30363">
    <property type="entry name" value="HTH-TYPE TRANSCRIPTIONAL REGULATOR SRLR-RELATED"/>
    <property type="match status" value="1"/>
</dbReference>
<dbReference type="InterPro" id="IPR036390">
    <property type="entry name" value="WH_DNA-bd_sf"/>
</dbReference>
<dbReference type="Proteomes" id="UP000198565">
    <property type="component" value="Unassembled WGS sequence"/>
</dbReference>
<dbReference type="EMBL" id="FOTR01000009">
    <property type="protein sequence ID" value="SFM17212.1"/>
    <property type="molecule type" value="Genomic_DNA"/>
</dbReference>
<evidence type="ECO:0000259" key="4">
    <source>
        <dbReference type="PROSITE" id="PS51000"/>
    </source>
</evidence>
<evidence type="ECO:0000313" key="5">
    <source>
        <dbReference type="EMBL" id="SFM17212.1"/>
    </source>
</evidence>
<keyword evidence="1" id="KW-0805">Transcription regulation</keyword>
<dbReference type="GO" id="GO:0003700">
    <property type="term" value="F:DNA-binding transcription factor activity"/>
    <property type="evidence" value="ECO:0007669"/>
    <property type="project" value="InterPro"/>
</dbReference>
<gene>
    <name evidence="5" type="ORF">SAMN04487943_10959</name>
</gene>
<keyword evidence="6" id="KW-1185">Reference proteome</keyword>
<dbReference type="Gene3D" id="1.10.10.10">
    <property type="entry name" value="Winged helix-like DNA-binding domain superfamily/Winged helix DNA-binding domain"/>
    <property type="match status" value="1"/>
</dbReference>
<dbReference type="RefSeq" id="WP_091484592.1">
    <property type="nucleotide sequence ID" value="NZ_FOTR01000009.1"/>
</dbReference>
<dbReference type="InterPro" id="IPR014036">
    <property type="entry name" value="DeoR-like_C"/>
</dbReference>
<keyword evidence="2" id="KW-0238">DNA-binding</keyword>
<feature type="domain" description="HTH deoR-type" evidence="4">
    <location>
        <begin position="3"/>
        <end position="58"/>
    </location>
</feature>
<sequence length="261" mass="28994">MLAPSRRKKIIQILNERKQLLVKDTSMELGVSEGTLRNDLKILEEEGFLVKTHGGAMLPEQYDPNLAFSSRVEQNQSEKKLLSNKAMELMEGKYCITIDASSTCLELAKQLAVYKKNITVITNGLVTAQILAENTSLNVIMIGGLVRPGSTEIEGSLGKTILSEINSDIFFTSPHGFTVESGLNDFSVHEAQLKKFMAERAEKCVAIVDHTKINRKSVVTSLETKEIDVLITSEQAPQGFFEQIKNEYSTIQLVTGKQRKT</sequence>
<dbReference type="InterPro" id="IPR037171">
    <property type="entry name" value="NagB/RpiA_transferase-like"/>
</dbReference>
<reference evidence="6" key="1">
    <citation type="submission" date="2016-10" db="EMBL/GenBank/DDBJ databases">
        <authorList>
            <person name="Varghese N."/>
            <person name="Submissions S."/>
        </authorList>
    </citation>
    <scope>NUCLEOTIDE SEQUENCE [LARGE SCALE GENOMIC DNA]</scope>
    <source>
        <strain evidence="6">CGMCC 1.4250</strain>
    </source>
</reference>
<proteinExistence type="predicted"/>
<evidence type="ECO:0000313" key="6">
    <source>
        <dbReference type="Proteomes" id="UP000198565"/>
    </source>
</evidence>
<dbReference type="SUPFAM" id="SSF100950">
    <property type="entry name" value="NagB/RpiA/CoA transferase-like"/>
    <property type="match status" value="1"/>
</dbReference>
<dbReference type="AlphaFoldDB" id="A0A1I4NNU8"/>
<dbReference type="SUPFAM" id="SSF46785">
    <property type="entry name" value="Winged helix' DNA-binding domain"/>
    <property type="match status" value="1"/>
</dbReference>
<dbReference type="InterPro" id="IPR001034">
    <property type="entry name" value="DeoR_HTH"/>
</dbReference>